<keyword evidence="2" id="KW-0238">DNA-binding</keyword>
<dbReference type="InterPro" id="IPR001387">
    <property type="entry name" value="Cro/C1-type_HTH"/>
</dbReference>
<dbReference type="CDD" id="cd01392">
    <property type="entry name" value="HTH_LacI"/>
    <property type="match status" value="1"/>
</dbReference>
<dbReference type="PANTHER" id="PTHR30146:SF109">
    <property type="entry name" value="HTH-TYPE TRANSCRIPTIONAL REGULATOR GALS"/>
    <property type="match status" value="1"/>
</dbReference>
<proteinExistence type="predicted"/>
<dbReference type="InterPro" id="IPR010982">
    <property type="entry name" value="Lambda_DNA-bd_dom_sf"/>
</dbReference>
<evidence type="ECO:0000259" key="4">
    <source>
        <dbReference type="PROSITE" id="PS50932"/>
    </source>
</evidence>
<feature type="domain" description="HTH lacI-type" evidence="4">
    <location>
        <begin position="2"/>
        <end position="56"/>
    </location>
</feature>
<gene>
    <name evidence="6" type="primary">malR</name>
    <name evidence="6" type="ORF">NCTC12195_02623</name>
</gene>
<dbReference type="AlphaFoldDB" id="A0A380FG21"/>
<dbReference type="InterPro" id="IPR000843">
    <property type="entry name" value="HTH_LacI"/>
</dbReference>
<accession>A0A380FG21</accession>
<dbReference type="PANTHER" id="PTHR30146">
    <property type="entry name" value="LACI-RELATED TRANSCRIPTIONAL REPRESSOR"/>
    <property type="match status" value="1"/>
</dbReference>
<protein>
    <submittedName>
        <fullName evidence="6">Maltose operon transcriptional repressor MalR, LacI family</fullName>
    </submittedName>
</protein>
<dbReference type="PROSITE" id="PS00356">
    <property type="entry name" value="HTH_LACI_1"/>
    <property type="match status" value="1"/>
</dbReference>
<evidence type="ECO:0000256" key="3">
    <source>
        <dbReference type="ARBA" id="ARBA00023163"/>
    </source>
</evidence>
<dbReference type="PROSITE" id="PS50932">
    <property type="entry name" value="HTH_LACI_2"/>
    <property type="match status" value="1"/>
</dbReference>
<sequence length="59" mass="6549">MATIKDVAIMANVSPSTVSRVIKGNTRISKETTQKVHDCMRALNYVPNQMARSLVTKRS</sequence>
<dbReference type="GO" id="GO:0003700">
    <property type="term" value="F:DNA-binding transcription factor activity"/>
    <property type="evidence" value="ECO:0007669"/>
    <property type="project" value="TreeGrafter"/>
</dbReference>
<dbReference type="PRINTS" id="PR00036">
    <property type="entry name" value="HTHLACI"/>
</dbReference>
<reference evidence="6 7" key="1">
    <citation type="submission" date="2018-06" db="EMBL/GenBank/DDBJ databases">
        <authorList>
            <consortium name="Pathogen Informatics"/>
            <person name="Doyle S."/>
        </authorList>
    </citation>
    <scope>NUCLEOTIDE SEQUENCE [LARGE SCALE GENOMIC DNA]</scope>
    <source>
        <strain evidence="6 7">NCTC12195</strain>
    </source>
</reference>
<evidence type="ECO:0000256" key="2">
    <source>
        <dbReference type="ARBA" id="ARBA00023125"/>
    </source>
</evidence>
<evidence type="ECO:0000256" key="1">
    <source>
        <dbReference type="ARBA" id="ARBA00023015"/>
    </source>
</evidence>
<evidence type="ECO:0000313" key="6">
    <source>
        <dbReference type="EMBL" id="SUM33167.1"/>
    </source>
</evidence>
<keyword evidence="1" id="KW-0805">Transcription regulation</keyword>
<dbReference type="Proteomes" id="UP000255277">
    <property type="component" value="Unassembled WGS sequence"/>
</dbReference>
<dbReference type="SUPFAM" id="SSF47413">
    <property type="entry name" value="lambda repressor-like DNA-binding domains"/>
    <property type="match status" value="1"/>
</dbReference>
<keyword evidence="3" id="KW-0804">Transcription</keyword>
<organism evidence="6 7">
    <name type="scientific">Staphylococcus gallinarum</name>
    <dbReference type="NCBI Taxonomy" id="1293"/>
    <lineage>
        <taxon>Bacteria</taxon>
        <taxon>Bacillati</taxon>
        <taxon>Bacillota</taxon>
        <taxon>Bacilli</taxon>
        <taxon>Bacillales</taxon>
        <taxon>Staphylococcaceae</taxon>
        <taxon>Staphylococcus</taxon>
    </lineage>
</organism>
<name>A0A380FG21_STAGA</name>
<dbReference type="Pfam" id="PF00356">
    <property type="entry name" value="LacI"/>
    <property type="match status" value="1"/>
</dbReference>
<dbReference type="GO" id="GO:0000976">
    <property type="term" value="F:transcription cis-regulatory region binding"/>
    <property type="evidence" value="ECO:0007669"/>
    <property type="project" value="TreeGrafter"/>
</dbReference>
<feature type="domain" description="HTH cro/C1-type" evidence="5">
    <location>
        <begin position="3"/>
        <end position="46"/>
    </location>
</feature>
<dbReference type="PROSITE" id="PS50943">
    <property type="entry name" value="HTH_CROC1"/>
    <property type="match status" value="1"/>
</dbReference>
<evidence type="ECO:0000259" key="5">
    <source>
        <dbReference type="PROSITE" id="PS50943"/>
    </source>
</evidence>
<evidence type="ECO:0000313" key="7">
    <source>
        <dbReference type="Proteomes" id="UP000255277"/>
    </source>
</evidence>
<dbReference type="Gene3D" id="1.10.260.40">
    <property type="entry name" value="lambda repressor-like DNA-binding domains"/>
    <property type="match status" value="1"/>
</dbReference>
<dbReference type="SMART" id="SM00354">
    <property type="entry name" value="HTH_LACI"/>
    <property type="match status" value="1"/>
</dbReference>
<dbReference type="EMBL" id="UHDK01000001">
    <property type="protein sequence ID" value="SUM33167.1"/>
    <property type="molecule type" value="Genomic_DNA"/>
</dbReference>